<reference evidence="1 2" key="1">
    <citation type="submission" date="2018-07" db="EMBL/GenBank/DDBJ databases">
        <title>Comparative genomes isolates from brazilian mangrove.</title>
        <authorList>
            <person name="De Araujo J.E."/>
            <person name="Taketani R.G."/>
            <person name="Silva M.C.P."/>
            <person name="Lourenco M.V."/>
            <person name="Oliveira V.M."/>
            <person name="Andreote F.D."/>
        </authorList>
    </citation>
    <scope>NUCLEOTIDE SEQUENCE [LARGE SCALE GENOMIC DNA]</scope>
    <source>
        <strain evidence="1 2">HEX PRIS-MGV</strain>
    </source>
</reference>
<evidence type="ECO:0000313" key="1">
    <source>
        <dbReference type="EMBL" id="RCS49475.1"/>
    </source>
</evidence>
<evidence type="ECO:0000313" key="2">
    <source>
        <dbReference type="Proteomes" id="UP000253562"/>
    </source>
</evidence>
<dbReference type="Proteomes" id="UP000253562">
    <property type="component" value="Unassembled WGS sequence"/>
</dbReference>
<name>A0A368KRG0_9BACT</name>
<sequence>MLVTYPADTRSPLLPDRHPTPDFFVCDIFDASPRGDMASMEHPIFSVSTKPDTKTRKYVNGDIFVEIKPSSDGLATVHDRDILIYCISQLMASLNEGRPISQVVRFKAHDLMKATNRMTNGQAYAALKASLERLAGTRISTNILTGGREEFRTFGLIEHASIVRETRDGRMQDVEVKLSDWVYTAIEHKEVLTLSRDYFRLRKPLERRIYEIARKHCGKQSIWRISLEKLQLKCGSHSTLKEFRRMLLAIVDRDRKHSHMPDYSIQLDEDDMVTFRSRGTVPGMKVKDETIPIPSLQPETYDLARQAAPGWDVHLLEQEWRDWVTEPPQYADAAFIGFCRKAVKTRSQCPQK</sequence>
<dbReference type="Pfam" id="PF10134">
    <property type="entry name" value="RPA"/>
    <property type="match status" value="1"/>
</dbReference>
<comment type="caution">
    <text evidence="1">The sequence shown here is derived from an EMBL/GenBank/DDBJ whole genome shotgun (WGS) entry which is preliminary data.</text>
</comment>
<dbReference type="OrthoDB" id="581589at2"/>
<gene>
    <name evidence="1" type="ORF">DTL42_13200</name>
</gene>
<organism evidence="1 2">
    <name type="scientific">Bremerella cremea</name>
    <dbReference type="NCBI Taxonomy" id="1031537"/>
    <lineage>
        <taxon>Bacteria</taxon>
        <taxon>Pseudomonadati</taxon>
        <taxon>Planctomycetota</taxon>
        <taxon>Planctomycetia</taxon>
        <taxon>Pirellulales</taxon>
        <taxon>Pirellulaceae</taxon>
        <taxon>Bremerella</taxon>
    </lineage>
</organism>
<accession>A0A368KRG0</accession>
<proteinExistence type="predicted"/>
<protein>
    <submittedName>
        <fullName evidence="1">RepB family plasmid replication initiator protein</fullName>
    </submittedName>
</protein>
<dbReference type="Gene3D" id="1.10.10.10">
    <property type="entry name" value="Winged helix-like DNA-binding domain superfamily/Winged helix DNA-binding domain"/>
    <property type="match status" value="1"/>
</dbReference>
<dbReference type="InterPro" id="IPR036388">
    <property type="entry name" value="WH-like_DNA-bd_sf"/>
</dbReference>
<dbReference type="InterPro" id="IPR018777">
    <property type="entry name" value="Replication_initiator_prot_A"/>
</dbReference>
<dbReference type="AlphaFoldDB" id="A0A368KRG0"/>
<dbReference type="EMBL" id="QPEX01000024">
    <property type="protein sequence ID" value="RCS49475.1"/>
    <property type="molecule type" value="Genomic_DNA"/>
</dbReference>